<dbReference type="Pfam" id="PF14111">
    <property type="entry name" value="DUF4283"/>
    <property type="match status" value="1"/>
</dbReference>
<dbReference type="EMBL" id="JABEZW010000010">
    <property type="protein sequence ID" value="MBA0777743.1"/>
    <property type="molecule type" value="Genomic_DNA"/>
</dbReference>
<dbReference type="AlphaFoldDB" id="A0A7J9EXG7"/>
<sequence>MTSLIHYSTRRSTMANLWHPVKGIQISDLGEKRFLFKFFHIMDLERVLKGSSWTFNNYLLMLYHLRKGEDPPKKRDLNLLSQWNRGSSMEKGQSEMDHDFEDSVMVGPMGKRDLKGRKTNPKWWMSWEFGSPRAVRRLRYMLNLHNPQVVFFMEMKLCSIQMERVRRSYGFFNGIDVQTIGSRGGLCLAWKDDVKIGLRNFSNSHINVDVIEDEIGSQWRLNGFYG</sequence>
<dbReference type="Proteomes" id="UP000593568">
    <property type="component" value="Unassembled WGS sequence"/>
</dbReference>
<evidence type="ECO:0000313" key="2">
    <source>
        <dbReference type="EMBL" id="MBA0777743.1"/>
    </source>
</evidence>
<name>A0A7J9EXG7_9ROSI</name>
<proteinExistence type="predicted"/>
<organism evidence="2 3">
    <name type="scientific">Gossypium trilobum</name>
    <dbReference type="NCBI Taxonomy" id="34281"/>
    <lineage>
        <taxon>Eukaryota</taxon>
        <taxon>Viridiplantae</taxon>
        <taxon>Streptophyta</taxon>
        <taxon>Embryophyta</taxon>
        <taxon>Tracheophyta</taxon>
        <taxon>Spermatophyta</taxon>
        <taxon>Magnoliopsida</taxon>
        <taxon>eudicotyledons</taxon>
        <taxon>Gunneridae</taxon>
        <taxon>Pentapetalae</taxon>
        <taxon>rosids</taxon>
        <taxon>malvids</taxon>
        <taxon>Malvales</taxon>
        <taxon>Malvaceae</taxon>
        <taxon>Malvoideae</taxon>
        <taxon>Gossypium</taxon>
    </lineage>
</organism>
<protein>
    <recommendedName>
        <fullName evidence="1">DUF4283 domain-containing protein</fullName>
    </recommendedName>
</protein>
<feature type="domain" description="DUF4283" evidence="1">
    <location>
        <begin position="6"/>
        <end position="71"/>
    </location>
</feature>
<accession>A0A7J9EXG7</accession>
<feature type="non-terminal residue" evidence="2">
    <location>
        <position position="226"/>
    </location>
</feature>
<comment type="caution">
    <text evidence="2">The sequence shown here is derived from an EMBL/GenBank/DDBJ whole genome shotgun (WGS) entry which is preliminary data.</text>
</comment>
<keyword evidence="3" id="KW-1185">Reference proteome</keyword>
<evidence type="ECO:0000313" key="3">
    <source>
        <dbReference type="Proteomes" id="UP000593568"/>
    </source>
</evidence>
<evidence type="ECO:0000259" key="1">
    <source>
        <dbReference type="Pfam" id="PF14111"/>
    </source>
</evidence>
<gene>
    <name evidence="2" type="ORF">Gotri_005722</name>
</gene>
<dbReference type="InterPro" id="IPR025558">
    <property type="entry name" value="DUF4283"/>
</dbReference>
<reference evidence="2 3" key="1">
    <citation type="journal article" date="2019" name="Genome Biol. Evol.">
        <title>Insights into the evolution of the New World diploid cottons (Gossypium, subgenus Houzingenia) based on genome sequencing.</title>
        <authorList>
            <person name="Grover C.E."/>
            <person name="Arick M.A. 2nd"/>
            <person name="Thrash A."/>
            <person name="Conover J.L."/>
            <person name="Sanders W.S."/>
            <person name="Peterson D.G."/>
            <person name="Frelichowski J.E."/>
            <person name="Scheffler J.A."/>
            <person name="Scheffler B.E."/>
            <person name="Wendel J.F."/>
        </authorList>
    </citation>
    <scope>NUCLEOTIDE SEQUENCE [LARGE SCALE GENOMIC DNA]</scope>
    <source>
        <strain evidence="2">8</strain>
        <tissue evidence="2">Leaf</tissue>
    </source>
</reference>